<dbReference type="EMBL" id="CP047156">
    <property type="protein sequence ID" value="QHC01632.1"/>
    <property type="molecule type" value="Genomic_DNA"/>
</dbReference>
<keyword evidence="3" id="KW-1185">Reference proteome</keyword>
<dbReference type="GO" id="GO:0043138">
    <property type="term" value="F:3'-5' DNA helicase activity"/>
    <property type="evidence" value="ECO:0007669"/>
    <property type="project" value="TreeGrafter"/>
</dbReference>
<evidence type="ECO:0000313" key="2">
    <source>
        <dbReference type="EMBL" id="QHC01632.1"/>
    </source>
</evidence>
<dbReference type="PANTHER" id="PTHR11070:SF2">
    <property type="entry name" value="ATP-DEPENDENT DNA HELICASE SRS2"/>
    <property type="match status" value="1"/>
</dbReference>
<dbReference type="SUPFAM" id="SSF52540">
    <property type="entry name" value="P-loop containing nucleoside triphosphate hydrolases"/>
    <property type="match status" value="1"/>
</dbReference>
<sequence length="551" mass="61616">MVMHIPRSPQFANNSERDVWERLNRQLGPRDVLIANQHLTADRRDHELDLVVAFDGLGIVVVEVKGGGWTFRDGTWRPPQGMPRKDPVEQAEKGKIALRDWVQKYTDFGHIACWLHAVVVPYTKINDADVPCNAQRWQIASIDEMPDLAGFLRAAITRRTDETGERLTRVALGELVKGLRRPPLPAPNRAEASAERAAEVERLTESQALILDAARALSRVHVRGGAGSGKTWLAMEQARRLTREGQRVALMCYSHGLASWMRRHTGTFDADERPEYVGTFLGLGARWGAAVRHDGDSDYWERELPEHMFDLAAGLEADNRFDAIVIDEGQDFAPSWWSVVHAALRDEISGGLYVFTDEGQQVFPRFEEIPSGLTPLVLERNLRNTRNIAAAFNSLAPIQMRLGDLEGPDVQLIDSGPESVLADADAAVLELLARGYNPADIALLTVGTRHPEQKRRQASGTEKYWDSFWDSDEVFYGHVLGFKGLERSAVVLAANFNPNDDRQKEKLYVGLSRARDELIVCGNRKQIRTIAGTAVLEKMRNLKLEAQPAQA</sequence>
<dbReference type="InParanoid" id="A0A7L4YRE4"/>
<dbReference type="GO" id="GO:0005524">
    <property type="term" value="F:ATP binding"/>
    <property type="evidence" value="ECO:0007669"/>
    <property type="project" value="InterPro"/>
</dbReference>
<dbReference type="OrthoDB" id="4509614at2"/>
<dbReference type="AlphaFoldDB" id="A0A7L4YRE4"/>
<name>A0A7L4YRE4_9ACTN</name>
<gene>
    <name evidence="2" type="ORF">EK0264_15925</name>
</gene>
<protein>
    <submittedName>
        <fullName evidence="2">Nuclease</fullName>
    </submittedName>
</protein>
<dbReference type="GO" id="GO:0000725">
    <property type="term" value="P:recombinational repair"/>
    <property type="evidence" value="ECO:0007669"/>
    <property type="project" value="TreeGrafter"/>
</dbReference>
<feature type="domain" description="NERD" evidence="1">
    <location>
        <begin position="14"/>
        <end position="120"/>
    </location>
</feature>
<accession>A0A7L4YRE4</accession>
<dbReference type="RefSeq" id="WP_159546767.1">
    <property type="nucleotide sequence ID" value="NZ_CP047156.1"/>
</dbReference>
<dbReference type="PANTHER" id="PTHR11070">
    <property type="entry name" value="UVRD / RECB / PCRA DNA HELICASE FAMILY MEMBER"/>
    <property type="match status" value="1"/>
</dbReference>
<dbReference type="InterPro" id="IPR027417">
    <property type="entry name" value="P-loop_NTPase"/>
</dbReference>
<dbReference type="Pfam" id="PF08378">
    <property type="entry name" value="NERD"/>
    <property type="match status" value="1"/>
</dbReference>
<evidence type="ECO:0000259" key="1">
    <source>
        <dbReference type="Pfam" id="PF08378"/>
    </source>
</evidence>
<dbReference type="GO" id="GO:0003677">
    <property type="term" value="F:DNA binding"/>
    <property type="evidence" value="ECO:0007669"/>
    <property type="project" value="InterPro"/>
</dbReference>
<reference evidence="2 3" key="1">
    <citation type="journal article" date="2018" name="Int. J. Syst. Evol. Microbiol.">
        <title>Epidermidibacterium keratini gen. nov., sp. nov., a member of the family Sporichthyaceae, isolated from keratin epidermis.</title>
        <authorList>
            <person name="Lee D.G."/>
            <person name="Trujillo M.E."/>
            <person name="Kang S."/>
            <person name="Nam J.J."/>
            <person name="Kim Y.J."/>
        </authorList>
    </citation>
    <scope>NUCLEOTIDE SEQUENCE [LARGE SCALE GENOMIC DNA]</scope>
    <source>
        <strain evidence="2 3">EPI-7</strain>
    </source>
</reference>
<proteinExistence type="predicted"/>
<organism evidence="2 3">
    <name type="scientific">Epidermidibacterium keratini</name>
    <dbReference type="NCBI Taxonomy" id="1891644"/>
    <lineage>
        <taxon>Bacteria</taxon>
        <taxon>Bacillati</taxon>
        <taxon>Actinomycetota</taxon>
        <taxon>Actinomycetes</taxon>
        <taxon>Sporichthyales</taxon>
        <taxon>Sporichthyaceae</taxon>
        <taxon>Epidermidibacterium</taxon>
    </lineage>
</organism>
<evidence type="ECO:0000313" key="3">
    <source>
        <dbReference type="Proteomes" id="UP000463857"/>
    </source>
</evidence>
<dbReference type="Gene3D" id="3.40.50.300">
    <property type="entry name" value="P-loop containing nucleotide triphosphate hydrolases"/>
    <property type="match status" value="2"/>
</dbReference>
<dbReference type="Proteomes" id="UP000463857">
    <property type="component" value="Chromosome"/>
</dbReference>
<dbReference type="KEGG" id="eke:EK0264_15925"/>
<dbReference type="InterPro" id="IPR000212">
    <property type="entry name" value="DNA_helicase_UvrD/REP"/>
</dbReference>
<dbReference type="InterPro" id="IPR011528">
    <property type="entry name" value="NERD"/>
</dbReference>